<accession>A0A0M3IGC9</accession>
<dbReference type="AlphaFoldDB" id="A0A0M3IGC9"/>
<evidence type="ECO:0000313" key="2">
    <source>
        <dbReference type="WBParaSite" id="ALUE_0001734501-mRNA-1"/>
    </source>
</evidence>
<dbReference type="Proteomes" id="UP000036681">
    <property type="component" value="Unplaced"/>
</dbReference>
<name>A0A0M3IGC9_ASCLU</name>
<proteinExistence type="predicted"/>
<keyword evidence="1" id="KW-1185">Reference proteome</keyword>
<organism evidence="1 2">
    <name type="scientific">Ascaris lumbricoides</name>
    <name type="common">Giant roundworm</name>
    <dbReference type="NCBI Taxonomy" id="6252"/>
    <lineage>
        <taxon>Eukaryota</taxon>
        <taxon>Metazoa</taxon>
        <taxon>Ecdysozoa</taxon>
        <taxon>Nematoda</taxon>
        <taxon>Chromadorea</taxon>
        <taxon>Rhabditida</taxon>
        <taxon>Spirurina</taxon>
        <taxon>Ascaridomorpha</taxon>
        <taxon>Ascaridoidea</taxon>
        <taxon>Ascarididae</taxon>
        <taxon>Ascaris</taxon>
    </lineage>
</organism>
<evidence type="ECO:0000313" key="1">
    <source>
        <dbReference type="Proteomes" id="UP000036681"/>
    </source>
</evidence>
<dbReference type="WBParaSite" id="ALUE_0001734501-mRNA-1">
    <property type="protein sequence ID" value="ALUE_0001734501-mRNA-1"/>
    <property type="gene ID" value="ALUE_0001734501"/>
</dbReference>
<sequence>MSSRGDTSAECSCNVVLGGQRNIKSIGLISSKRTRRAEVTISISVVALGSSGKWLQNKNDENVVNGSITTPISTQMKIRSRRVASVNARIATLLRKILELQVRYNNVF</sequence>
<protein>
    <submittedName>
        <fullName evidence="2">Uncharacterized protein</fullName>
    </submittedName>
</protein>
<reference evidence="2" key="1">
    <citation type="submission" date="2017-02" db="UniProtKB">
        <authorList>
            <consortium name="WormBaseParasite"/>
        </authorList>
    </citation>
    <scope>IDENTIFICATION</scope>
</reference>